<evidence type="ECO:0000313" key="2">
    <source>
        <dbReference type="EMBL" id="KAK4433306.1"/>
    </source>
</evidence>
<dbReference type="Proteomes" id="UP001293254">
    <property type="component" value="Unassembled WGS sequence"/>
</dbReference>
<reference evidence="2" key="1">
    <citation type="submission" date="2020-06" db="EMBL/GenBank/DDBJ databases">
        <authorList>
            <person name="Li T."/>
            <person name="Hu X."/>
            <person name="Zhang T."/>
            <person name="Song X."/>
            <person name="Zhang H."/>
            <person name="Dai N."/>
            <person name="Sheng W."/>
            <person name="Hou X."/>
            <person name="Wei L."/>
        </authorList>
    </citation>
    <scope>NUCLEOTIDE SEQUENCE</scope>
    <source>
        <strain evidence="2">3651</strain>
        <tissue evidence="2">Leaf</tissue>
    </source>
</reference>
<protein>
    <submittedName>
        <fullName evidence="2">Uncharacterized protein</fullName>
    </submittedName>
</protein>
<feature type="compositionally biased region" description="Acidic residues" evidence="1">
    <location>
        <begin position="84"/>
        <end position="101"/>
    </location>
</feature>
<accession>A0AAE1YP10</accession>
<feature type="region of interest" description="Disordered" evidence="1">
    <location>
        <begin position="57"/>
        <end position="101"/>
    </location>
</feature>
<proteinExistence type="predicted"/>
<dbReference type="EMBL" id="JACGWO010000003">
    <property type="protein sequence ID" value="KAK4433306.1"/>
    <property type="molecule type" value="Genomic_DNA"/>
</dbReference>
<sequence length="198" mass="22623">MAALRQHFHFVSISKYPEAYAALRVAAADGGRALVQHNRQAVDSSCIEAPRPARRRVGQVDCGSGSGRRRRVEAAHPPGVEEEKRDEEDDGEEDDDEEESAAADLEVAVVEFGVVPPEWLRRFLLVRHSNCSKVTTTMWCFQCLLLAIINELLFYLAEEEAAWWRRSWWRSGGEGKCEVGLDLKRDRFLTEFNFHLYK</sequence>
<keyword evidence="3" id="KW-1185">Reference proteome</keyword>
<comment type="caution">
    <text evidence="2">The sequence shown here is derived from an EMBL/GenBank/DDBJ whole genome shotgun (WGS) entry which is preliminary data.</text>
</comment>
<reference evidence="2" key="2">
    <citation type="journal article" date="2024" name="Plant">
        <title>Genomic evolution and insights into agronomic trait innovations of Sesamum species.</title>
        <authorList>
            <person name="Miao H."/>
            <person name="Wang L."/>
            <person name="Qu L."/>
            <person name="Liu H."/>
            <person name="Sun Y."/>
            <person name="Le M."/>
            <person name="Wang Q."/>
            <person name="Wei S."/>
            <person name="Zheng Y."/>
            <person name="Lin W."/>
            <person name="Duan Y."/>
            <person name="Cao H."/>
            <person name="Xiong S."/>
            <person name="Wang X."/>
            <person name="Wei L."/>
            <person name="Li C."/>
            <person name="Ma Q."/>
            <person name="Ju M."/>
            <person name="Zhao R."/>
            <person name="Li G."/>
            <person name="Mu C."/>
            <person name="Tian Q."/>
            <person name="Mei H."/>
            <person name="Zhang T."/>
            <person name="Gao T."/>
            <person name="Zhang H."/>
        </authorList>
    </citation>
    <scope>NUCLEOTIDE SEQUENCE</scope>
    <source>
        <strain evidence="2">3651</strain>
    </source>
</reference>
<evidence type="ECO:0000256" key="1">
    <source>
        <dbReference type="SAM" id="MobiDB-lite"/>
    </source>
</evidence>
<evidence type="ECO:0000313" key="3">
    <source>
        <dbReference type="Proteomes" id="UP001293254"/>
    </source>
</evidence>
<name>A0AAE1YP10_9LAMI</name>
<dbReference type="AlphaFoldDB" id="A0AAE1YP10"/>
<gene>
    <name evidence="2" type="ORF">Salat_1092900</name>
</gene>
<organism evidence="2 3">
    <name type="scientific">Sesamum alatum</name>
    <dbReference type="NCBI Taxonomy" id="300844"/>
    <lineage>
        <taxon>Eukaryota</taxon>
        <taxon>Viridiplantae</taxon>
        <taxon>Streptophyta</taxon>
        <taxon>Embryophyta</taxon>
        <taxon>Tracheophyta</taxon>
        <taxon>Spermatophyta</taxon>
        <taxon>Magnoliopsida</taxon>
        <taxon>eudicotyledons</taxon>
        <taxon>Gunneridae</taxon>
        <taxon>Pentapetalae</taxon>
        <taxon>asterids</taxon>
        <taxon>lamiids</taxon>
        <taxon>Lamiales</taxon>
        <taxon>Pedaliaceae</taxon>
        <taxon>Sesamum</taxon>
    </lineage>
</organism>